<dbReference type="Proteomes" id="UP000242869">
    <property type="component" value="Unassembled WGS sequence"/>
</dbReference>
<reference evidence="3" key="1">
    <citation type="submission" date="2016-10" db="EMBL/GenBank/DDBJ databases">
        <authorList>
            <person name="Varghese N."/>
            <person name="Submissions S."/>
        </authorList>
    </citation>
    <scope>NUCLEOTIDE SEQUENCE [LARGE SCALE GENOMIC DNA]</scope>
    <source>
        <strain evidence="3">DSM 6150</strain>
    </source>
</reference>
<name>A0A1I4WVG7_9NEIS</name>
<feature type="transmembrane region" description="Helical" evidence="1">
    <location>
        <begin position="40"/>
        <end position="60"/>
    </location>
</feature>
<accession>A0A1I4WVG7</accession>
<dbReference type="RefSeq" id="WP_091191556.1">
    <property type="nucleotide sequence ID" value="NZ_FOVE01000004.1"/>
</dbReference>
<feature type="transmembrane region" description="Helical" evidence="1">
    <location>
        <begin position="72"/>
        <end position="94"/>
    </location>
</feature>
<dbReference type="STRING" id="83765.SAMN05660284_00746"/>
<protein>
    <submittedName>
        <fullName evidence="2">Uncharacterized protein</fullName>
    </submittedName>
</protein>
<keyword evidence="1" id="KW-0472">Membrane</keyword>
<keyword evidence="1" id="KW-0812">Transmembrane</keyword>
<keyword evidence="1" id="KW-1133">Transmembrane helix</keyword>
<feature type="transmembrane region" description="Helical" evidence="1">
    <location>
        <begin position="106"/>
        <end position="123"/>
    </location>
</feature>
<evidence type="ECO:0000313" key="3">
    <source>
        <dbReference type="Proteomes" id="UP000242869"/>
    </source>
</evidence>
<dbReference type="AlphaFoldDB" id="A0A1I4WVG7"/>
<organism evidence="2 3">
    <name type="scientific">Formivibrio citricus</name>
    <dbReference type="NCBI Taxonomy" id="83765"/>
    <lineage>
        <taxon>Bacteria</taxon>
        <taxon>Pseudomonadati</taxon>
        <taxon>Pseudomonadota</taxon>
        <taxon>Betaproteobacteria</taxon>
        <taxon>Neisseriales</taxon>
        <taxon>Chitinibacteraceae</taxon>
        <taxon>Formivibrio</taxon>
    </lineage>
</organism>
<keyword evidence="3" id="KW-1185">Reference proteome</keyword>
<gene>
    <name evidence="2" type="ORF">SAMN05660284_00746</name>
</gene>
<feature type="transmembrane region" description="Helical" evidence="1">
    <location>
        <begin position="7"/>
        <end position="28"/>
    </location>
</feature>
<evidence type="ECO:0000313" key="2">
    <source>
        <dbReference type="EMBL" id="SFN17457.1"/>
    </source>
</evidence>
<proteinExistence type="predicted"/>
<dbReference type="EMBL" id="FOVE01000004">
    <property type="protein sequence ID" value="SFN17457.1"/>
    <property type="molecule type" value="Genomic_DNA"/>
</dbReference>
<evidence type="ECO:0000256" key="1">
    <source>
        <dbReference type="SAM" id="Phobius"/>
    </source>
</evidence>
<sequence length="125" mass="14147">MEFLLELLLEFVIQIVGEALFELGLHSMSEPFRKPPNPRLAAVGYALFGAILGGISLWLFPRHMVASVTWRWINLLVTPTLAGLCMSWIGTWRAKQGQAVLRIDRFSYGFLFAFSLALVRFFGAR</sequence>
<dbReference type="OrthoDB" id="8907937at2"/>